<dbReference type="Proteomes" id="UP000006753">
    <property type="component" value="Unassembled WGS sequence"/>
</dbReference>
<evidence type="ECO:0000256" key="1">
    <source>
        <dbReference type="ARBA" id="ARBA00005531"/>
    </source>
</evidence>
<evidence type="ECO:0000256" key="3">
    <source>
        <dbReference type="SAM" id="MobiDB-lite"/>
    </source>
</evidence>
<feature type="region of interest" description="Disordered" evidence="3">
    <location>
        <begin position="1"/>
        <end position="21"/>
    </location>
</feature>
<protein>
    <submittedName>
        <fullName evidence="7">Chalcone and stilbene synthase domain-containing protein</fullName>
    </submittedName>
</protein>
<dbReference type="PANTHER" id="PTHR11877">
    <property type="entry name" value="HYDROXYMETHYLGLUTARYL-COA SYNTHASE"/>
    <property type="match status" value="1"/>
</dbReference>
<dbReference type="GO" id="GO:0016747">
    <property type="term" value="F:acyltransferase activity, transferring groups other than amino-acyl groups"/>
    <property type="evidence" value="ECO:0007669"/>
    <property type="project" value="InterPro"/>
</dbReference>
<dbReference type="InParanoid" id="K1X394"/>
<proteinExistence type="inferred from homology"/>
<dbReference type="InterPro" id="IPR011141">
    <property type="entry name" value="Polyketide_synthase_type-III"/>
</dbReference>
<dbReference type="KEGG" id="mbe:MBM_06369"/>
<feature type="compositionally biased region" description="Basic residues" evidence="3">
    <location>
        <begin position="359"/>
        <end position="369"/>
    </location>
</feature>
<feature type="region of interest" description="Disordered" evidence="3">
    <location>
        <begin position="179"/>
        <end position="232"/>
    </location>
</feature>
<feature type="region of interest" description="Disordered" evidence="3">
    <location>
        <begin position="1097"/>
        <end position="1160"/>
    </location>
</feature>
<dbReference type="Gene3D" id="3.40.47.10">
    <property type="match status" value="2"/>
</dbReference>
<dbReference type="STRING" id="1072389.K1X394"/>
<organism evidence="7 8">
    <name type="scientific">Marssonina brunnea f. sp. multigermtubi (strain MB_m1)</name>
    <name type="common">Marssonina leaf spot fungus</name>
    <dbReference type="NCBI Taxonomy" id="1072389"/>
    <lineage>
        <taxon>Eukaryota</taxon>
        <taxon>Fungi</taxon>
        <taxon>Dikarya</taxon>
        <taxon>Ascomycota</taxon>
        <taxon>Pezizomycotina</taxon>
        <taxon>Leotiomycetes</taxon>
        <taxon>Helotiales</taxon>
        <taxon>Drepanopezizaceae</taxon>
        <taxon>Drepanopeziza</taxon>
    </lineage>
</organism>
<sequence>MPKRKRPGYEGTGDRGDRVRSMRTQDIQDQLIQSKKLLHRALKLAKNFERQKLGKRLKNATAESKSDDVARINREIEALRSMDLERTTEAHLHKTLLKIKRIAESELLPEEVRKVAPKPDMSEEMIAATNNVVSGMLNMPAVKTVIPQLITGMHIAMGIPQSAVVGKKMPGKKEEIKGILKKPSLGVSRRETSGSDDTGSDEEQKHAKRTAKGVRLPQEDLAGSDDEDEDVNDDDMLARYDAQLGGSSDEDSFNEEEFATERKAAQPGQRHSLSLSHSASESDGEIINSESFGPKTKRERASQSKVPISAPKGSTFLPSLSSGYWSGSESSASDFDDAPPPVKKNRPGQMARRALAEKKHGKGANHIKKGLPPVAEMGKRSKDDGWDPKRGASGGERGGRGGRRGGRGGKQRDFRQVTGENAIAVAPRKVEKKRDDVGVLHPSWQAAKKAKEEKKTATFQGKKVKTAATRFDDSSSAAYCRIRAWACGAGDESWLSGRRKKLRAAGVSSAMWIRKGRLMRAGNARGIVQDGCSWVSEVDERVRRLVIQSGLQLPTCLIETTRVRNHNNKKTQIRESAWNSWSLAHRGCTGSSHSPRRLIVMKPGILRIKVHLVVLINACPCRPMSVPERVRSPGGWWAGGLVGWLVGWRPWPSARSGVDSSTVLRSNSNSNSASNTDIDNYSSGLSAGIRPPDRRICSAVQCSAVQYTAVLNVWTNSANGTTQNRQRAPLHPHFTAQAVLTQPSSMAKIRMINRYTGIDTRSAIGTVDHHMANMDRAPTINELCEIFLKDGVALAVTAARKALHEAQLSPADITHVVSTTCTNSANPGFDHYVCKGLGITQPVEKVLLHGIGCSGGLASLRTAANLALGHSFRGRKAKVLVIALEISSLLVRSELDSINELQETRIGVTLFSDCASSLILSNGVGGEDAEPVYELLGWDHRMIPDTEQDLGFDVDPLGWKVVLSPRVPQLAASVVEPTFTDLLATLPNLPPNYRNAADFDWALHPGGATILSGVERAMNISAEHMRASYDTYIKHGNSSSATVISVFDRLRQKDMDELAPGGKVKDFVVGCAFGPGIAIEMCMLKRNMSHIRRTLIATGEATPPETESEGSRSDGEELDSDIKEAKAKGAQLNEKLNSVLPEVPEQGESLSEALNGVDLD</sequence>
<evidence type="ECO:0000259" key="6">
    <source>
        <dbReference type="Pfam" id="PF09073"/>
    </source>
</evidence>
<dbReference type="Pfam" id="PF09073">
    <property type="entry name" value="BUD22"/>
    <property type="match status" value="1"/>
</dbReference>
<evidence type="ECO:0000313" key="8">
    <source>
        <dbReference type="Proteomes" id="UP000006753"/>
    </source>
</evidence>
<evidence type="ECO:0000259" key="4">
    <source>
        <dbReference type="Pfam" id="PF00195"/>
    </source>
</evidence>
<dbReference type="eggNOG" id="ENOG502S43A">
    <property type="taxonomic scope" value="Eukaryota"/>
</dbReference>
<dbReference type="SUPFAM" id="SSF53901">
    <property type="entry name" value="Thiolase-like"/>
    <property type="match status" value="2"/>
</dbReference>
<dbReference type="EMBL" id="JH921442">
    <property type="protein sequence ID" value="EKD15153.1"/>
    <property type="molecule type" value="Genomic_DNA"/>
</dbReference>
<dbReference type="OrthoDB" id="329835at2759"/>
<gene>
    <name evidence="7" type="ORF">MBM_06369</name>
</gene>
<dbReference type="AlphaFoldDB" id="K1X394"/>
<dbReference type="InterPro" id="IPR016039">
    <property type="entry name" value="Thiolase-like"/>
</dbReference>
<dbReference type="GO" id="GO:0030639">
    <property type="term" value="P:polyketide biosynthetic process"/>
    <property type="evidence" value="ECO:0007669"/>
    <property type="project" value="TreeGrafter"/>
</dbReference>
<evidence type="ECO:0000256" key="2">
    <source>
        <dbReference type="ARBA" id="ARBA00022679"/>
    </source>
</evidence>
<feature type="region of interest" description="Disordered" evidence="3">
    <location>
        <begin position="656"/>
        <end position="677"/>
    </location>
</feature>
<keyword evidence="2" id="KW-0808">Transferase</keyword>
<evidence type="ECO:0000259" key="5">
    <source>
        <dbReference type="Pfam" id="PF02797"/>
    </source>
</evidence>
<feature type="compositionally biased region" description="Acidic residues" evidence="3">
    <location>
        <begin position="222"/>
        <end position="232"/>
    </location>
</feature>
<feature type="compositionally biased region" description="Basic residues" evidence="3">
    <location>
        <begin position="400"/>
        <end position="409"/>
    </location>
</feature>
<feature type="compositionally biased region" description="Low complexity" evidence="3">
    <location>
        <begin position="666"/>
        <end position="675"/>
    </location>
</feature>
<dbReference type="Pfam" id="PF00195">
    <property type="entry name" value="Chal_sti_synt_N"/>
    <property type="match status" value="1"/>
</dbReference>
<feature type="compositionally biased region" description="Acidic residues" evidence="3">
    <location>
        <begin position="248"/>
        <end position="258"/>
    </location>
</feature>
<dbReference type="Pfam" id="PF02797">
    <property type="entry name" value="Chal_sti_synt_C"/>
    <property type="match status" value="1"/>
</dbReference>
<dbReference type="InterPro" id="IPR012328">
    <property type="entry name" value="Chalcone/stilbene_synt_C"/>
</dbReference>
<feature type="compositionally biased region" description="Basic and acidic residues" evidence="3">
    <location>
        <begin position="377"/>
        <end position="390"/>
    </location>
</feature>
<dbReference type="CDD" id="cd00831">
    <property type="entry name" value="CHS_like"/>
    <property type="match status" value="1"/>
</dbReference>
<evidence type="ECO:0000313" key="7">
    <source>
        <dbReference type="EMBL" id="EKD15153.1"/>
    </source>
</evidence>
<comment type="similarity">
    <text evidence="1">Belongs to the thiolase-like superfamily. Chalcone/stilbene synthases family.</text>
</comment>
<name>K1X394_MARBU</name>
<dbReference type="InterPro" id="IPR001099">
    <property type="entry name" value="Chalcone/stilbene_synt_N"/>
</dbReference>
<feature type="domain" description="Chalcone/stilbene synthase C-terminal" evidence="5">
    <location>
        <begin position="941"/>
        <end position="1085"/>
    </location>
</feature>
<dbReference type="PANTHER" id="PTHR11877:SF46">
    <property type="entry name" value="TYPE III POLYKETIDE SYNTHASE A"/>
    <property type="match status" value="1"/>
</dbReference>
<feature type="compositionally biased region" description="Low complexity" evidence="3">
    <location>
        <begin position="319"/>
        <end position="333"/>
    </location>
</feature>
<feature type="domain" description="Chalcone/stilbene synthase N-terminal" evidence="4">
    <location>
        <begin position="774"/>
        <end position="921"/>
    </location>
</feature>
<dbReference type="HOGENOM" id="CLU_275343_0_0_1"/>
<feature type="domain" description="Bud22" evidence="6">
    <location>
        <begin position="33"/>
        <end position="465"/>
    </location>
</feature>
<accession>K1X394</accession>
<dbReference type="InterPro" id="IPR015158">
    <property type="entry name" value="Bud22_dom"/>
</dbReference>
<feature type="region of interest" description="Disordered" evidence="3">
    <location>
        <begin position="244"/>
        <end position="429"/>
    </location>
</feature>
<keyword evidence="8" id="KW-1185">Reference proteome</keyword>
<reference evidence="7 8" key="1">
    <citation type="journal article" date="2012" name="BMC Genomics">
        <title>Sequencing the genome of Marssonina brunnea reveals fungus-poplar co-evolution.</title>
        <authorList>
            <person name="Zhu S."/>
            <person name="Cao Y.-Z."/>
            <person name="Jiang C."/>
            <person name="Tan B.-Y."/>
            <person name="Wang Z."/>
            <person name="Feng S."/>
            <person name="Zhang L."/>
            <person name="Su X.-H."/>
            <person name="Brejova B."/>
            <person name="Vinar T."/>
            <person name="Xu M."/>
            <person name="Wang M.-X."/>
            <person name="Zhang S.-G."/>
            <person name="Huang M.-R."/>
            <person name="Wu R."/>
            <person name="Zhou Y."/>
        </authorList>
    </citation>
    <scope>NUCLEOTIDE SEQUENCE [LARGE SCALE GENOMIC DNA]</scope>
    <source>
        <strain evidence="7 8">MB_m1</strain>
    </source>
</reference>
<feature type="compositionally biased region" description="Low complexity" evidence="3">
    <location>
        <begin position="271"/>
        <end position="281"/>
    </location>
</feature>
<feature type="compositionally biased region" description="Basic and acidic residues" evidence="3">
    <location>
        <begin position="1109"/>
        <end position="1127"/>
    </location>
</feature>